<feature type="transmembrane region" description="Helical" evidence="1">
    <location>
        <begin position="78"/>
        <end position="98"/>
    </location>
</feature>
<name>A0A840CSN0_9BACT</name>
<gene>
    <name evidence="2" type="ORF">GGR21_000630</name>
</gene>
<comment type="caution">
    <text evidence="2">The sequence shown here is derived from an EMBL/GenBank/DDBJ whole genome shotgun (WGS) entry which is preliminary data.</text>
</comment>
<protein>
    <submittedName>
        <fullName evidence="2">AraC-like DNA-binding protein</fullName>
    </submittedName>
</protein>
<dbReference type="RefSeq" id="WP_183305696.1">
    <property type="nucleotide sequence ID" value="NZ_JACIEP010000002.1"/>
</dbReference>
<dbReference type="EMBL" id="JACIEP010000002">
    <property type="protein sequence ID" value="MBB4034743.1"/>
    <property type="molecule type" value="Genomic_DNA"/>
</dbReference>
<dbReference type="Proteomes" id="UP000555103">
    <property type="component" value="Unassembled WGS sequence"/>
</dbReference>
<feature type="transmembrane region" description="Helical" evidence="1">
    <location>
        <begin position="158"/>
        <end position="177"/>
    </location>
</feature>
<keyword evidence="3" id="KW-1185">Reference proteome</keyword>
<organism evidence="2 3">
    <name type="scientific">Dysgonomonas hofstadii</name>
    <dbReference type="NCBI Taxonomy" id="637886"/>
    <lineage>
        <taxon>Bacteria</taxon>
        <taxon>Pseudomonadati</taxon>
        <taxon>Bacteroidota</taxon>
        <taxon>Bacteroidia</taxon>
        <taxon>Bacteroidales</taxon>
        <taxon>Dysgonomonadaceae</taxon>
        <taxon>Dysgonomonas</taxon>
    </lineage>
</organism>
<proteinExistence type="predicted"/>
<evidence type="ECO:0000313" key="3">
    <source>
        <dbReference type="Proteomes" id="UP000555103"/>
    </source>
</evidence>
<keyword evidence="1" id="KW-0472">Membrane</keyword>
<keyword evidence="2" id="KW-0238">DNA-binding</keyword>
<sequence>MTTPDQIILLAAFSISIFAAIFCAILLSAKQIYSSGENGLSRKTQIYTIYFYLILVLYHVCTFFLNYAIGIFLNISSLFYLVVLLASVGFYHIIFLITRLHKDEAFPYKHYVFPVILYLTYTTWSLFVPDEVRVGLPTKEIYIADGYEWFCGFHYLRILIRSIFIIVYFVLSVRRVLTYRKSIIHYSANMEASSLRWIYEVLLIYLVTYVPIPVLFLLSAPGSNIEYLTKISFNCFAFIFDIILCYNIFTNNYVLTAEDIVTQEKDAETGNYGSLNKKEFESFIKKQKPFLDYNLKITDLALSLGTNRTYLSRFINDNYQLSFSMYINKCRLEELEKIKKSASYADLSEEELIYLVGFKSFNSYKKTREVLE</sequence>
<dbReference type="AlphaFoldDB" id="A0A840CSN0"/>
<reference evidence="2 3" key="1">
    <citation type="submission" date="2020-08" db="EMBL/GenBank/DDBJ databases">
        <title>Genomic Encyclopedia of Type Strains, Phase IV (KMG-IV): sequencing the most valuable type-strain genomes for metagenomic binning, comparative biology and taxonomic classification.</title>
        <authorList>
            <person name="Goeker M."/>
        </authorList>
    </citation>
    <scope>NUCLEOTIDE SEQUENCE [LARGE SCALE GENOMIC DNA]</scope>
    <source>
        <strain evidence="2 3">DSM 104969</strain>
    </source>
</reference>
<evidence type="ECO:0000256" key="1">
    <source>
        <dbReference type="SAM" id="Phobius"/>
    </source>
</evidence>
<feature type="transmembrane region" description="Helical" evidence="1">
    <location>
        <begin position="110"/>
        <end position="127"/>
    </location>
</feature>
<keyword evidence="1" id="KW-0812">Transmembrane</keyword>
<keyword evidence="1" id="KW-1133">Transmembrane helix</keyword>
<feature type="transmembrane region" description="Helical" evidence="1">
    <location>
        <begin position="6"/>
        <end position="28"/>
    </location>
</feature>
<evidence type="ECO:0000313" key="2">
    <source>
        <dbReference type="EMBL" id="MBB4034743.1"/>
    </source>
</evidence>
<accession>A0A840CSN0</accession>
<dbReference type="Gene3D" id="1.10.10.60">
    <property type="entry name" value="Homeodomain-like"/>
    <property type="match status" value="1"/>
</dbReference>
<dbReference type="GO" id="GO:0003677">
    <property type="term" value="F:DNA binding"/>
    <property type="evidence" value="ECO:0007669"/>
    <property type="project" value="UniProtKB-KW"/>
</dbReference>
<feature type="transmembrane region" description="Helical" evidence="1">
    <location>
        <begin position="197"/>
        <end position="219"/>
    </location>
</feature>
<feature type="transmembrane region" description="Helical" evidence="1">
    <location>
        <begin position="231"/>
        <end position="249"/>
    </location>
</feature>
<feature type="transmembrane region" description="Helical" evidence="1">
    <location>
        <begin position="49"/>
        <end position="72"/>
    </location>
</feature>